<dbReference type="AlphaFoldDB" id="A0A6M3LGQ1"/>
<reference evidence="1" key="1">
    <citation type="submission" date="2020-03" db="EMBL/GenBank/DDBJ databases">
        <title>The deep terrestrial virosphere.</title>
        <authorList>
            <person name="Holmfeldt K."/>
            <person name="Nilsson E."/>
            <person name="Simone D."/>
            <person name="Lopez-Fernandez M."/>
            <person name="Wu X."/>
            <person name="de Brujin I."/>
            <person name="Lundin D."/>
            <person name="Andersson A."/>
            <person name="Bertilsson S."/>
            <person name="Dopson M."/>
        </authorList>
    </citation>
    <scope>NUCLEOTIDE SEQUENCE</scope>
    <source>
        <strain evidence="1">MM415B04024</strain>
    </source>
</reference>
<dbReference type="EMBL" id="MT143197">
    <property type="protein sequence ID" value="QJA94030.1"/>
    <property type="molecule type" value="Genomic_DNA"/>
</dbReference>
<name>A0A6M3LGQ1_9ZZZZ</name>
<protein>
    <submittedName>
        <fullName evidence="1">Uncharacterized protein</fullName>
    </submittedName>
</protein>
<accession>A0A6M3LGQ1</accession>
<sequence>MDIQSTIVEREDGRLYILDPWQNHFTKPIKYRTAWPTGLSATEYPHLIGKNCVAKGTGLYLVDGGIYVALEHRDKTMPSAEFSEERIISKPPWCHMYYNGRWTR</sequence>
<organism evidence="1">
    <name type="scientific">viral metagenome</name>
    <dbReference type="NCBI Taxonomy" id="1070528"/>
    <lineage>
        <taxon>unclassified sequences</taxon>
        <taxon>metagenomes</taxon>
        <taxon>organismal metagenomes</taxon>
    </lineage>
</organism>
<proteinExistence type="predicted"/>
<evidence type="ECO:0000313" key="1">
    <source>
        <dbReference type="EMBL" id="QJA94030.1"/>
    </source>
</evidence>
<gene>
    <name evidence="1" type="ORF">MM415B04024_0010</name>
</gene>